<feature type="compositionally biased region" description="Basic and acidic residues" evidence="1">
    <location>
        <begin position="394"/>
        <end position="404"/>
    </location>
</feature>
<dbReference type="Proteomes" id="UP001153620">
    <property type="component" value="Chromosome 2"/>
</dbReference>
<evidence type="ECO:0000313" key="2">
    <source>
        <dbReference type="EMBL" id="CAG9805188.1"/>
    </source>
</evidence>
<feature type="region of interest" description="Disordered" evidence="1">
    <location>
        <begin position="386"/>
        <end position="413"/>
    </location>
</feature>
<proteinExistence type="predicted"/>
<dbReference type="AlphaFoldDB" id="A0A9N9WT92"/>
<organism evidence="2 3">
    <name type="scientific">Chironomus riparius</name>
    <dbReference type="NCBI Taxonomy" id="315576"/>
    <lineage>
        <taxon>Eukaryota</taxon>
        <taxon>Metazoa</taxon>
        <taxon>Ecdysozoa</taxon>
        <taxon>Arthropoda</taxon>
        <taxon>Hexapoda</taxon>
        <taxon>Insecta</taxon>
        <taxon>Pterygota</taxon>
        <taxon>Neoptera</taxon>
        <taxon>Endopterygota</taxon>
        <taxon>Diptera</taxon>
        <taxon>Nematocera</taxon>
        <taxon>Chironomoidea</taxon>
        <taxon>Chironomidae</taxon>
        <taxon>Chironominae</taxon>
        <taxon>Chironomus</taxon>
    </lineage>
</organism>
<name>A0A9N9WT92_9DIPT</name>
<accession>A0A9N9WT92</accession>
<evidence type="ECO:0000313" key="3">
    <source>
        <dbReference type="Proteomes" id="UP001153620"/>
    </source>
</evidence>
<evidence type="ECO:0008006" key="4">
    <source>
        <dbReference type="Google" id="ProtNLM"/>
    </source>
</evidence>
<dbReference type="EMBL" id="OU895878">
    <property type="protein sequence ID" value="CAG9805188.1"/>
    <property type="molecule type" value="Genomic_DNA"/>
</dbReference>
<sequence length="413" mass="47281">MYYVVKFDDSCSIGTIKKDWMIDDNRCIFPSTKNVKKYLKMKSTEANKGNWKIYKCTLKYPKKNGEQGIQELDDAIFKETFYVENSDTDDHEAKAKLKKYLHKHPLAKYDDQLDLNHLITEEMTETKISEMHATSLVDSMSGIEDGMGSQVFNMEISNPGSSFSIVYDADELNNAPADENENDKPSKQFVTQGVQQDTLTVMCNFLNQISVQNDTILSQNEVIIREQVSLSAKLAVIEKQLEHLEVNTRSDIDITGFSIKQIENINDFQAFLKKLDEEKVFKAKCIFWLFKNCPKGTSLHAYNGVIKRVIQKLFSIDFIDICGWGSEKSSKDDSNVGKSKRIILSEYATFKQLLFDVLNYKNLHGEFTPDEVAKGVKEKFKRYQRMKAQNSVANDKKSPIDKAKNQQLNHVSA</sequence>
<evidence type="ECO:0000256" key="1">
    <source>
        <dbReference type="SAM" id="MobiDB-lite"/>
    </source>
</evidence>
<reference evidence="2" key="1">
    <citation type="submission" date="2022-01" db="EMBL/GenBank/DDBJ databases">
        <authorList>
            <person name="King R."/>
        </authorList>
    </citation>
    <scope>NUCLEOTIDE SEQUENCE</scope>
</reference>
<gene>
    <name evidence="2" type="ORF">CHIRRI_LOCUS8065</name>
</gene>
<reference evidence="2" key="2">
    <citation type="submission" date="2022-10" db="EMBL/GenBank/DDBJ databases">
        <authorList>
            <consortium name="ENA_rothamsted_submissions"/>
            <consortium name="culmorum"/>
            <person name="King R."/>
        </authorList>
    </citation>
    <scope>NUCLEOTIDE SEQUENCE</scope>
</reference>
<protein>
    <recommendedName>
        <fullName evidence="4">DUF4806 domain-containing protein</fullName>
    </recommendedName>
</protein>
<keyword evidence="3" id="KW-1185">Reference proteome</keyword>